<dbReference type="AlphaFoldDB" id="A0A1B2HAI1"/>
<dbReference type="RefSeq" id="WP_065913142.1">
    <property type="nucleotide sequence ID" value="NZ_CP016793.1"/>
</dbReference>
<evidence type="ECO:0000313" key="1">
    <source>
        <dbReference type="EMBL" id="ANZ34722.1"/>
    </source>
</evidence>
<reference evidence="1 2" key="1">
    <citation type="submission" date="2016-07" db="EMBL/GenBank/DDBJ databases">
        <title>Complete genome sequence of the Lentzea guizhouensis DHS C013.</title>
        <authorList>
            <person name="Cao C."/>
        </authorList>
    </citation>
    <scope>NUCLEOTIDE SEQUENCE [LARGE SCALE GENOMIC DNA]</scope>
    <source>
        <strain evidence="1 2">DHS C013</strain>
    </source>
</reference>
<dbReference type="STRING" id="1586287.BBK82_00145"/>
<organism evidence="1 2">
    <name type="scientific">Lentzea guizhouensis</name>
    <dbReference type="NCBI Taxonomy" id="1586287"/>
    <lineage>
        <taxon>Bacteria</taxon>
        <taxon>Bacillati</taxon>
        <taxon>Actinomycetota</taxon>
        <taxon>Actinomycetes</taxon>
        <taxon>Pseudonocardiales</taxon>
        <taxon>Pseudonocardiaceae</taxon>
        <taxon>Lentzea</taxon>
    </lineage>
</organism>
<dbReference type="Proteomes" id="UP000093053">
    <property type="component" value="Chromosome"/>
</dbReference>
<dbReference type="EMBL" id="CP016793">
    <property type="protein sequence ID" value="ANZ34722.1"/>
    <property type="molecule type" value="Genomic_DNA"/>
</dbReference>
<proteinExistence type="predicted"/>
<gene>
    <name evidence="1" type="ORF">BBK82_00145</name>
</gene>
<evidence type="ECO:0000313" key="2">
    <source>
        <dbReference type="Proteomes" id="UP000093053"/>
    </source>
</evidence>
<keyword evidence="2" id="KW-1185">Reference proteome</keyword>
<accession>A0A1B2HAI1</accession>
<name>A0A1B2HAI1_9PSEU</name>
<sequence>MRDEKPVEDEMIRWAMTDVAPMSDEAFDRGRAALLARVDAAEAPVAEVVPLAPRRRRVRWWPRPPWC</sequence>
<dbReference type="KEGG" id="led:BBK82_00145"/>
<protein>
    <submittedName>
        <fullName evidence="1">Uncharacterized protein</fullName>
    </submittedName>
</protein>